<dbReference type="GO" id="GO:0016887">
    <property type="term" value="F:ATP hydrolysis activity"/>
    <property type="evidence" value="ECO:0007669"/>
    <property type="project" value="InterPro"/>
</dbReference>
<dbReference type="Pfam" id="PF00005">
    <property type="entry name" value="ABC_tran"/>
    <property type="match status" value="1"/>
</dbReference>
<comment type="similarity">
    <text evidence="8">Belongs to the ABC transporter superfamily. Drug exporter-1 (DrugE1) (TC 3.A.1.105) family.</text>
</comment>
<protein>
    <submittedName>
        <fullName evidence="10">Daunorubicin/doxorubicin resistance ATP-binding protein DrrA</fullName>
        <ecNumber evidence="10">3.6.3.-</ecNumber>
    </submittedName>
</protein>
<dbReference type="NCBIfam" id="TIGR01188">
    <property type="entry name" value="drrA"/>
    <property type="match status" value="1"/>
</dbReference>
<evidence type="ECO:0000256" key="2">
    <source>
        <dbReference type="ARBA" id="ARBA00022448"/>
    </source>
</evidence>
<keyword evidence="6" id="KW-1278">Translocase</keyword>
<keyword evidence="4" id="KW-0547">Nucleotide-binding</keyword>
<name>A0A0D8FR01_9ACTN</name>
<keyword evidence="7" id="KW-0472">Membrane</keyword>
<dbReference type="InterPro" id="IPR003439">
    <property type="entry name" value="ABC_transporter-like_ATP-bd"/>
</dbReference>
<dbReference type="InterPro" id="IPR025302">
    <property type="entry name" value="DrrA1/2-like_C"/>
</dbReference>
<feature type="domain" description="ABC transporter" evidence="9">
    <location>
        <begin position="24"/>
        <end position="254"/>
    </location>
</feature>
<accession>A0A0D8FR01</accession>
<dbReference type="PANTHER" id="PTHR43582">
    <property type="entry name" value="LINEARMYCIN RESISTANCE ATP-BINDING PROTEIN LNRL"/>
    <property type="match status" value="1"/>
</dbReference>
<dbReference type="FunFam" id="3.40.50.300:FF:000589">
    <property type="entry name" value="ABC transporter, ATP-binding subunit"/>
    <property type="match status" value="1"/>
</dbReference>
<comment type="caution">
    <text evidence="10">The sequence shown here is derived from an EMBL/GenBank/DDBJ whole genome shotgun (WGS) entry which is preliminary data.</text>
</comment>
<evidence type="ECO:0000259" key="9">
    <source>
        <dbReference type="PROSITE" id="PS50893"/>
    </source>
</evidence>
<organism evidence="10 11">
    <name type="scientific">Ferrimicrobium acidiphilum DSM 19497</name>
    <dbReference type="NCBI Taxonomy" id="1121877"/>
    <lineage>
        <taxon>Bacteria</taxon>
        <taxon>Bacillati</taxon>
        <taxon>Actinomycetota</taxon>
        <taxon>Acidimicrobiia</taxon>
        <taxon>Acidimicrobiales</taxon>
        <taxon>Acidimicrobiaceae</taxon>
        <taxon>Ferrimicrobium</taxon>
    </lineage>
</organism>
<evidence type="ECO:0000313" key="11">
    <source>
        <dbReference type="Proteomes" id="UP000032336"/>
    </source>
</evidence>
<dbReference type="PANTHER" id="PTHR43582:SF2">
    <property type="entry name" value="LINEARMYCIN RESISTANCE ATP-BINDING PROTEIN LNRL"/>
    <property type="match status" value="1"/>
</dbReference>
<keyword evidence="5 10" id="KW-0067">ATP-binding</keyword>
<keyword evidence="2" id="KW-0813">Transport</keyword>
<evidence type="ECO:0000256" key="5">
    <source>
        <dbReference type="ARBA" id="ARBA00022840"/>
    </source>
</evidence>
<proteinExistence type="inferred from homology"/>
<dbReference type="GO" id="GO:0005524">
    <property type="term" value="F:ATP binding"/>
    <property type="evidence" value="ECO:0007669"/>
    <property type="project" value="UniProtKB-KW"/>
</dbReference>
<keyword evidence="10" id="KW-0378">Hydrolase</keyword>
<sequence length="344" mass="37562">MASSEVGSTAVNVGSSMRERPTAVLVQGLVKRYGSLEAVRGIDFQVAGGEIFGFLGPNGAGKSTTIKILCTLAQPTAGSAEVAGYDVVGARESVRRNIGLVFQDPTLDSYLTAEQNLRFHAELYAVPKQFVDSRMRQVLEMVGLWERRTSLVSTFSGGMQRRLEIARGLLHAPKVLFLDEPTVGLDPQTRASIWEYIIDLKQREDITIFLTTHYMDEAENCDRIAIIDHGQIQAIDTPEALKASVGKDRVQISTADDDAAIAALDAQFGLDAGMHDGLVTFSVSSGEEFVPRLFAELGVPIRSVSVARPSLDDVFMSYTGRTIRDTEATGSDAMRALRQRFRGR</sequence>
<evidence type="ECO:0000256" key="4">
    <source>
        <dbReference type="ARBA" id="ARBA00022741"/>
    </source>
</evidence>
<gene>
    <name evidence="10" type="primary">drrA3</name>
    <name evidence="10" type="ORF">FEAC_28820</name>
</gene>
<dbReference type="Proteomes" id="UP000032336">
    <property type="component" value="Unassembled WGS sequence"/>
</dbReference>
<dbReference type="InterPro" id="IPR017871">
    <property type="entry name" value="ABC_transporter-like_CS"/>
</dbReference>
<comment type="subcellular location">
    <subcellularLocation>
        <location evidence="1">Cell membrane</location>
        <topology evidence="1">Peripheral membrane protein</topology>
        <orientation evidence="1">Cytoplasmic side</orientation>
    </subcellularLocation>
</comment>
<evidence type="ECO:0000256" key="3">
    <source>
        <dbReference type="ARBA" id="ARBA00022475"/>
    </source>
</evidence>
<dbReference type="PATRIC" id="fig|1121877.4.peg.3251"/>
<dbReference type="InterPro" id="IPR005894">
    <property type="entry name" value="DrrA"/>
</dbReference>
<keyword evidence="3" id="KW-1003">Cell membrane</keyword>
<dbReference type="EMBL" id="JXUW01000045">
    <property type="protein sequence ID" value="KJE75379.1"/>
    <property type="molecule type" value="Genomic_DNA"/>
</dbReference>
<dbReference type="GO" id="GO:1900753">
    <property type="term" value="P:doxorubicin transport"/>
    <property type="evidence" value="ECO:0007669"/>
    <property type="project" value="InterPro"/>
</dbReference>
<reference evidence="10 11" key="1">
    <citation type="submission" date="2015-01" db="EMBL/GenBank/DDBJ databases">
        <title>Draft genome of the acidophilic iron oxidizer Ferrimicrobium acidiphilum strain T23.</title>
        <authorList>
            <person name="Poehlein A."/>
            <person name="Eisen S."/>
            <person name="Schloemann M."/>
            <person name="Johnson B.D."/>
            <person name="Daniel R."/>
            <person name="Muehling M."/>
        </authorList>
    </citation>
    <scope>NUCLEOTIDE SEQUENCE [LARGE SCALE GENOMIC DNA]</scope>
    <source>
        <strain evidence="10 11">T23</strain>
    </source>
</reference>
<evidence type="ECO:0000256" key="7">
    <source>
        <dbReference type="ARBA" id="ARBA00023136"/>
    </source>
</evidence>
<dbReference type="AlphaFoldDB" id="A0A0D8FR01"/>
<dbReference type="InterPro" id="IPR027417">
    <property type="entry name" value="P-loop_NTPase"/>
</dbReference>
<dbReference type="eggNOG" id="COG1131">
    <property type="taxonomic scope" value="Bacteria"/>
</dbReference>
<evidence type="ECO:0000256" key="1">
    <source>
        <dbReference type="ARBA" id="ARBA00004413"/>
    </source>
</evidence>
<dbReference type="SUPFAM" id="SSF52540">
    <property type="entry name" value="P-loop containing nucleoside triphosphate hydrolases"/>
    <property type="match status" value="1"/>
</dbReference>
<dbReference type="STRING" id="1121877.FEAC_28820"/>
<dbReference type="PROSITE" id="PS00211">
    <property type="entry name" value="ABC_TRANSPORTER_1"/>
    <property type="match status" value="1"/>
</dbReference>
<evidence type="ECO:0000256" key="8">
    <source>
        <dbReference type="ARBA" id="ARBA00049985"/>
    </source>
</evidence>
<dbReference type="Gene3D" id="3.40.50.300">
    <property type="entry name" value="P-loop containing nucleotide triphosphate hydrolases"/>
    <property type="match status" value="1"/>
</dbReference>
<keyword evidence="11" id="KW-1185">Reference proteome</keyword>
<dbReference type="InterPro" id="IPR003593">
    <property type="entry name" value="AAA+_ATPase"/>
</dbReference>
<dbReference type="Pfam" id="PF13732">
    <property type="entry name" value="DrrA1-3_C"/>
    <property type="match status" value="1"/>
</dbReference>
<evidence type="ECO:0000313" key="10">
    <source>
        <dbReference type="EMBL" id="KJE75379.1"/>
    </source>
</evidence>
<evidence type="ECO:0000256" key="6">
    <source>
        <dbReference type="ARBA" id="ARBA00022967"/>
    </source>
</evidence>
<dbReference type="PROSITE" id="PS50893">
    <property type="entry name" value="ABC_TRANSPORTER_2"/>
    <property type="match status" value="1"/>
</dbReference>
<dbReference type="EC" id="3.6.3.-" evidence="10"/>
<dbReference type="SMART" id="SM00382">
    <property type="entry name" value="AAA"/>
    <property type="match status" value="1"/>
</dbReference>
<dbReference type="GO" id="GO:0043215">
    <property type="term" value="P:daunorubicin transport"/>
    <property type="evidence" value="ECO:0007669"/>
    <property type="project" value="InterPro"/>
</dbReference>
<dbReference type="GO" id="GO:0005886">
    <property type="term" value="C:plasma membrane"/>
    <property type="evidence" value="ECO:0007669"/>
    <property type="project" value="UniProtKB-SubCell"/>
</dbReference>